<reference evidence="6 7" key="1">
    <citation type="submission" date="2013-09" db="EMBL/GenBank/DDBJ databases">
        <title>Genome sequencing of Phaeobacter antarcticus sp. nov. SM1211.</title>
        <authorList>
            <person name="Zhang X.-Y."/>
            <person name="Liu C."/>
            <person name="Chen X.-L."/>
            <person name="Xie B.-B."/>
            <person name="Qin Q.-L."/>
            <person name="Rong J.-C."/>
            <person name="Zhang Y.-Z."/>
        </authorList>
    </citation>
    <scope>NUCLEOTIDE SEQUENCE [LARGE SCALE GENOMIC DNA]</scope>
    <source>
        <strain evidence="6 7">SM1211</strain>
    </source>
</reference>
<evidence type="ECO:0000256" key="1">
    <source>
        <dbReference type="ARBA" id="ARBA00004418"/>
    </source>
</evidence>
<comment type="similarity">
    <text evidence="2">Belongs to the bacterial solute-binding protein SsuA/TauA family.</text>
</comment>
<gene>
    <name evidence="6" type="ORF">P775_00930</name>
</gene>
<proteinExistence type="inferred from homology"/>
<dbReference type="EMBL" id="AWWI01000016">
    <property type="protein sequence ID" value="PIL22060.1"/>
    <property type="molecule type" value="Genomic_DNA"/>
</dbReference>
<keyword evidence="3 4" id="KW-0732">Signal</keyword>
<dbReference type="PANTHER" id="PTHR30024">
    <property type="entry name" value="ALIPHATIC SULFONATES-BINDING PROTEIN-RELATED"/>
    <property type="match status" value="1"/>
</dbReference>
<evidence type="ECO:0000313" key="6">
    <source>
        <dbReference type="EMBL" id="PIL22060.1"/>
    </source>
</evidence>
<feature type="domain" description="SsuA/THI5-like" evidence="5">
    <location>
        <begin position="43"/>
        <end position="250"/>
    </location>
</feature>
<dbReference type="SUPFAM" id="SSF53850">
    <property type="entry name" value="Periplasmic binding protein-like II"/>
    <property type="match status" value="1"/>
</dbReference>
<evidence type="ECO:0000259" key="5">
    <source>
        <dbReference type="Pfam" id="PF09084"/>
    </source>
</evidence>
<dbReference type="InterPro" id="IPR015168">
    <property type="entry name" value="SsuA/THI5"/>
</dbReference>
<organism evidence="6 7">
    <name type="scientific">Puniceibacterium antarcticum</name>
    <dbReference type="NCBI Taxonomy" id="1206336"/>
    <lineage>
        <taxon>Bacteria</taxon>
        <taxon>Pseudomonadati</taxon>
        <taxon>Pseudomonadota</taxon>
        <taxon>Alphaproteobacteria</taxon>
        <taxon>Rhodobacterales</taxon>
        <taxon>Paracoccaceae</taxon>
        <taxon>Puniceibacterium</taxon>
    </lineage>
</organism>
<dbReference type="AlphaFoldDB" id="A0A2G8RKH3"/>
<feature type="chain" id="PRO_5013654715" description="SsuA/THI5-like domain-containing protein" evidence="4">
    <location>
        <begin position="24"/>
        <end position="341"/>
    </location>
</feature>
<name>A0A2G8RKH3_9RHOB</name>
<protein>
    <recommendedName>
        <fullName evidence="5">SsuA/THI5-like domain-containing protein</fullName>
    </recommendedName>
</protein>
<feature type="signal peptide" evidence="4">
    <location>
        <begin position="1"/>
        <end position="23"/>
    </location>
</feature>
<dbReference type="PANTHER" id="PTHR30024:SF47">
    <property type="entry name" value="TAURINE-BINDING PERIPLASMIC PROTEIN"/>
    <property type="match status" value="1"/>
</dbReference>
<dbReference type="RefSeq" id="WP_099909189.1">
    <property type="nucleotide sequence ID" value="NZ_AWWI01000016.1"/>
</dbReference>
<accession>A0A2G8RKH3</accession>
<comment type="caution">
    <text evidence="6">The sequence shown here is derived from an EMBL/GenBank/DDBJ whole genome shotgun (WGS) entry which is preliminary data.</text>
</comment>
<comment type="subcellular location">
    <subcellularLocation>
        <location evidence="1">Periplasm</location>
    </subcellularLocation>
</comment>
<dbReference type="GO" id="GO:0042597">
    <property type="term" value="C:periplasmic space"/>
    <property type="evidence" value="ECO:0007669"/>
    <property type="project" value="UniProtKB-SubCell"/>
</dbReference>
<dbReference type="Pfam" id="PF09084">
    <property type="entry name" value="NMT1"/>
    <property type="match status" value="1"/>
</dbReference>
<dbReference type="Proteomes" id="UP000231259">
    <property type="component" value="Unassembled WGS sequence"/>
</dbReference>
<dbReference type="OrthoDB" id="5348911at2"/>
<dbReference type="Gene3D" id="3.40.190.10">
    <property type="entry name" value="Periplasmic binding protein-like II"/>
    <property type="match status" value="2"/>
</dbReference>
<evidence type="ECO:0000256" key="4">
    <source>
        <dbReference type="SAM" id="SignalP"/>
    </source>
</evidence>
<sequence>MYALLKKLALCSGFCLVASAGIAEPFRIIVTGTETPLVPNSILFLSKSEGYFDRAGVDVELVAAAQTPMAVAALRAGQGEMANISLDSVISLHREGVEDVIAVHSSDKAIPFVIAAKKDVTLADMAGAVYGIGRMRSLDHEMSSRVLEASGVNVDTLKLVPLGNPQTRAQALLAGRIDATTLSIGSFLAMPGHENFKLLVDADAFFALVPMVSKVNVVSTETLATHGDQVTKVLEALTLAARDYAQDPEKWVAAMLKARPDVSRDTLEALAQTYKASWTVNGGFQFDELLFSARNTQHTFKRENGEDTPFRVELENWADFRPMDAVLEKIGTSTLGDRVSR</sequence>
<evidence type="ECO:0000256" key="2">
    <source>
        <dbReference type="ARBA" id="ARBA00010742"/>
    </source>
</evidence>
<keyword evidence="7" id="KW-1185">Reference proteome</keyword>
<evidence type="ECO:0000256" key="3">
    <source>
        <dbReference type="ARBA" id="ARBA00022729"/>
    </source>
</evidence>
<evidence type="ECO:0000313" key="7">
    <source>
        <dbReference type="Proteomes" id="UP000231259"/>
    </source>
</evidence>